<sequence length="69" mass="7702">MRNTVAFNKAERTAWHKSSYSGGSGGNCVEVAEGQSVQMRDTQNREHGHLAFTTPEWTNLLNILKAPNR</sequence>
<keyword evidence="3" id="KW-1185">Reference proteome</keyword>
<accession>A0ABX8C8D1</accession>
<gene>
    <name evidence="2" type="ORF">KGD83_04155</name>
</gene>
<name>A0ABX8C8D1_9ACTN</name>
<protein>
    <submittedName>
        <fullName evidence="2">DUF397 domain-containing protein</fullName>
    </submittedName>
</protein>
<dbReference type="EMBL" id="CP074132">
    <property type="protein sequence ID" value="QUX29774.1"/>
    <property type="molecule type" value="Genomic_DNA"/>
</dbReference>
<evidence type="ECO:0000313" key="2">
    <source>
        <dbReference type="EMBL" id="QUX29774.1"/>
    </source>
</evidence>
<feature type="domain" description="DUF397" evidence="1">
    <location>
        <begin position="14"/>
        <end position="63"/>
    </location>
</feature>
<dbReference type="InterPro" id="IPR007278">
    <property type="entry name" value="DUF397"/>
</dbReference>
<evidence type="ECO:0000313" key="3">
    <source>
        <dbReference type="Proteomes" id="UP000678016"/>
    </source>
</evidence>
<proteinExistence type="predicted"/>
<reference evidence="3" key="1">
    <citation type="submission" date="2021-05" db="EMBL/GenBank/DDBJ databases">
        <title>Direct Submission.</title>
        <authorList>
            <person name="Li K."/>
            <person name="Gao J."/>
        </authorList>
    </citation>
    <scope>NUCLEOTIDE SEQUENCE [LARGE SCALE GENOMIC DNA]</scope>
    <source>
        <strain evidence="3">HDS12</strain>
    </source>
</reference>
<organism evidence="2 3">
    <name type="scientific">Nocardiopsis akebiae</name>
    <dbReference type="NCBI Taxonomy" id="2831968"/>
    <lineage>
        <taxon>Bacteria</taxon>
        <taxon>Bacillati</taxon>
        <taxon>Actinomycetota</taxon>
        <taxon>Actinomycetes</taxon>
        <taxon>Streptosporangiales</taxon>
        <taxon>Nocardiopsidaceae</taxon>
        <taxon>Nocardiopsis</taxon>
    </lineage>
</organism>
<evidence type="ECO:0000259" key="1">
    <source>
        <dbReference type="Pfam" id="PF04149"/>
    </source>
</evidence>
<dbReference type="Pfam" id="PF04149">
    <property type="entry name" value="DUF397"/>
    <property type="match status" value="1"/>
</dbReference>
<dbReference type="Proteomes" id="UP000678016">
    <property type="component" value="Chromosome"/>
</dbReference>
<dbReference type="RefSeq" id="WP_212642601.1">
    <property type="nucleotide sequence ID" value="NZ_CP074132.1"/>
</dbReference>